<dbReference type="PANTHER" id="PTHR42953">
    <property type="entry name" value="HIGH-AFFINITY ZINC UPTAKE SYSTEM PROTEIN ZNUA-RELATED"/>
    <property type="match status" value="1"/>
</dbReference>
<dbReference type="InterPro" id="IPR006129">
    <property type="entry name" value="AdhesinB"/>
</dbReference>
<dbReference type="PANTHER" id="PTHR42953:SF1">
    <property type="entry name" value="METAL-BINDING PROTEIN HI_0362-RELATED"/>
    <property type="match status" value="1"/>
</dbReference>
<dbReference type="InterPro" id="IPR006128">
    <property type="entry name" value="Lipoprotein_PsaA-like"/>
</dbReference>
<dbReference type="AlphaFoldDB" id="A0A498RDS7"/>
<evidence type="ECO:0000256" key="1">
    <source>
        <dbReference type="ARBA" id="ARBA00004196"/>
    </source>
</evidence>
<sequence length="310" mass="32992">MRTKGSKWIAGIAFAVTAAILLAGCSLLKQPGSASNPAVSQKSKIKVVTAENFYGEVAQAVGGDQVAVTSILTNPGQDPHDYEPTVEASKAVADAQVVVYNGIGYDDWMAKLLKADSSAKNKEIVAVGSDLLGKAAGDNPHVWYDPATMPKLAQTLAANFTKLDPAHGPEYQKRAAAYIASLAPLTVKVAKIRQSAPVSVDVSEPVFDYMAAALNLKVNNPEFAKAVEEGNDPAAADFANVQKDIKEKKIKLFVYNTQTDSKTVDNIVKLAEANGIPVVKVTETEPTGENYLQWMTSQLDQVGKALGIQM</sequence>
<keyword evidence="3" id="KW-0479">Metal-binding</keyword>
<dbReference type="GO" id="GO:0030313">
    <property type="term" value="C:cell envelope"/>
    <property type="evidence" value="ECO:0007669"/>
    <property type="project" value="UniProtKB-SubCell"/>
</dbReference>
<evidence type="ECO:0000256" key="5">
    <source>
        <dbReference type="RuleBase" id="RU003512"/>
    </source>
</evidence>
<proteinExistence type="inferred from homology"/>
<evidence type="ECO:0000256" key="3">
    <source>
        <dbReference type="ARBA" id="ARBA00022723"/>
    </source>
</evidence>
<keyword evidence="2 5" id="KW-0813">Transport</keyword>
<dbReference type="InterPro" id="IPR006127">
    <property type="entry name" value="ZnuA-like"/>
</dbReference>
<dbReference type="OrthoDB" id="9810636at2"/>
<dbReference type="PRINTS" id="PR00690">
    <property type="entry name" value="ADHESNFAMILY"/>
</dbReference>
<evidence type="ECO:0000313" key="7">
    <source>
        <dbReference type="Proteomes" id="UP000277811"/>
    </source>
</evidence>
<keyword evidence="4" id="KW-0732">Signal</keyword>
<dbReference type="GO" id="GO:0030001">
    <property type="term" value="P:metal ion transport"/>
    <property type="evidence" value="ECO:0007669"/>
    <property type="project" value="InterPro"/>
</dbReference>
<dbReference type="SUPFAM" id="SSF53807">
    <property type="entry name" value="Helical backbone' metal receptor"/>
    <property type="match status" value="1"/>
</dbReference>
<keyword evidence="7" id="KW-1185">Reference proteome</keyword>
<dbReference type="InterPro" id="IPR050492">
    <property type="entry name" value="Bact_metal-bind_prot9"/>
</dbReference>
<accession>A0A498RDS7</accession>
<dbReference type="Gene3D" id="3.40.50.1980">
    <property type="entry name" value="Nitrogenase molybdenum iron protein domain"/>
    <property type="match status" value="2"/>
</dbReference>
<reference evidence="6 7" key="1">
    <citation type="submission" date="2018-06" db="EMBL/GenBank/DDBJ databases">
        <authorList>
            <person name="Strepis N."/>
        </authorList>
    </citation>
    <scope>NUCLEOTIDE SEQUENCE [LARGE SCALE GENOMIC DNA]</scope>
    <source>
        <strain evidence="6">LUCI</strain>
    </source>
</reference>
<evidence type="ECO:0000256" key="4">
    <source>
        <dbReference type="ARBA" id="ARBA00022729"/>
    </source>
</evidence>
<dbReference type="PROSITE" id="PS51257">
    <property type="entry name" value="PROKAR_LIPOPROTEIN"/>
    <property type="match status" value="1"/>
</dbReference>
<dbReference type="RefSeq" id="WP_122630401.1">
    <property type="nucleotide sequence ID" value="NZ_UPPP01000127.1"/>
</dbReference>
<dbReference type="Proteomes" id="UP000277811">
    <property type="component" value="Unassembled WGS sequence"/>
</dbReference>
<protein>
    <submittedName>
        <fullName evidence="6">Adhesion lipoprotein</fullName>
    </submittedName>
</protein>
<name>A0A498RDS7_9FIRM</name>
<keyword evidence="6" id="KW-0449">Lipoprotein</keyword>
<dbReference type="GO" id="GO:0046872">
    <property type="term" value="F:metal ion binding"/>
    <property type="evidence" value="ECO:0007669"/>
    <property type="project" value="UniProtKB-KW"/>
</dbReference>
<comment type="subcellular location">
    <subcellularLocation>
        <location evidence="1">Cell envelope</location>
    </subcellularLocation>
</comment>
<comment type="similarity">
    <text evidence="5">Belongs to the bacterial solute-binding protein 9 family.</text>
</comment>
<dbReference type="Pfam" id="PF01297">
    <property type="entry name" value="ZnuA"/>
    <property type="match status" value="1"/>
</dbReference>
<evidence type="ECO:0000313" key="6">
    <source>
        <dbReference type="EMBL" id="VBB09631.1"/>
    </source>
</evidence>
<dbReference type="EMBL" id="UPPP01000127">
    <property type="protein sequence ID" value="VBB09631.1"/>
    <property type="molecule type" value="Genomic_DNA"/>
</dbReference>
<dbReference type="GO" id="GO:0007155">
    <property type="term" value="P:cell adhesion"/>
    <property type="evidence" value="ECO:0007669"/>
    <property type="project" value="InterPro"/>
</dbReference>
<gene>
    <name evidence="6" type="ORF">LUCI_4926</name>
</gene>
<dbReference type="PRINTS" id="PR00691">
    <property type="entry name" value="ADHESINB"/>
</dbReference>
<evidence type="ECO:0000256" key="2">
    <source>
        <dbReference type="ARBA" id="ARBA00022448"/>
    </source>
</evidence>
<organism evidence="6 7">
    <name type="scientific">Lucifera butyrica</name>
    <dbReference type="NCBI Taxonomy" id="1351585"/>
    <lineage>
        <taxon>Bacteria</taxon>
        <taxon>Bacillati</taxon>
        <taxon>Bacillota</taxon>
        <taxon>Negativicutes</taxon>
        <taxon>Veillonellales</taxon>
        <taxon>Veillonellaceae</taxon>
        <taxon>Lucifera</taxon>
    </lineage>
</organism>